<keyword evidence="6 11" id="KW-0521">NADP</keyword>
<comment type="function">
    <text evidence="11">Catalyzes the oxidation of 5,10-methylenetetrahydrofolate to 5,10-methenyltetrahydrofolate and then the hydrolysis of 5,10-methenyltetrahydrofolate to 10-formyltetrahydrofolate.</text>
</comment>
<gene>
    <name evidence="11" type="primary">folD</name>
    <name evidence="14" type="ORF">ACFSCY_17920</name>
</gene>
<dbReference type="InterPro" id="IPR020631">
    <property type="entry name" value="THF_DH/CycHdrlase_NAD-bd_dom"/>
</dbReference>
<dbReference type="HAMAP" id="MF_01576">
    <property type="entry name" value="THF_DHG_CYH"/>
    <property type="match status" value="1"/>
</dbReference>
<dbReference type="Pfam" id="PF00763">
    <property type="entry name" value="THF_DHG_CYH"/>
    <property type="match status" value="1"/>
</dbReference>
<name>A0ABW4FL38_9PSEU</name>
<dbReference type="PRINTS" id="PR00085">
    <property type="entry name" value="THFDHDRGNASE"/>
</dbReference>
<evidence type="ECO:0000259" key="12">
    <source>
        <dbReference type="Pfam" id="PF00763"/>
    </source>
</evidence>
<dbReference type="EMBL" id="JBHUCP010000011">
    <property type="protein sequence ID" value="MFD1531318.1"/>
    <property type="molecule type" value="Genomic_DNA"/>
</dbReference>
<evidence type="ECO:0000256" key="8">
    <source>
        <dbReference type="ARBA" id="ARBA00023102"/>
    </source>
</evidence>
<keyword evidence="9 11" id="KW-0486">Methionine biosynthesis</keyword>
<dbReference type="RefSeq" id="WP_343983861.1">
    <property type="nucleotide sequence ID" value="NZ_BAAAJG010000016.1"/>
</dbReference>
<dbReference type="InterPro" id="IPR036291">
    <property type="entry name" value="NAD(P)-bd_dom_sf"/>
</dbReference>
<protein>
    <recommendedName>
        <fullName evidence="11">Bifunctional protein FolD</fullName>
    </recommendedName>
    <domain>
        <recommendedName>
            <fullName evidence="11">Methylenetetrahydrofolate dehydrogenase</fullName>
            <ecNumber evidence="11">1.5.1.5</ecNumber>
        </recommendedName>
    </domain>
    <domain>
        <recommendedName>
            <fullName evidence="11">Methenyltetrahydrofolate cyclohydrolase</fullName>
            <ecNumber evidence="11">3.5.4.9</ecNumber>
        </recommendedName>
    </domain>
</protein>
<accession>A0ABW4FL38</accession>
<comment type="catalytic activity">
    <reaction evidence="11">
        <text>(6R)-5,10-methenyltetrahydrofolate + H2O = (6R)-10-formyltetrahydrofolate + H(+)</text>
        <dbReference type="Rhea" id="RHEA:23700"/>
        <dbReference type="ChEBI" id="CHEBI:15377"/>
        <dbReference type="ChEBI" id="CHEBI:15378"/>
        <dbReference type="ChEBI" id="CHEBI:57455"/>
        <dbReference type="ChEBI" id="CHEBI:195366"/>
        <dbReference type="EC" id="3.5.4.9"/>
    </reaction>
</comment>
<keyword evidence="3 11" id="KW-0028">Amino-acid biosynthesis</keyword>
<evidence type="ECO:0000256" key="2">
    <source>
        <dbReference type="ARBA" id="ARBA00022563"/>
    </source>
</evidence>
<evidence type="ECO:0000256" key="7">
    <source>
        <dbReference type="ARBA" id="ARBA00023002"/>
    </source>
</evidence>
<evidence type="ECO:0000256" key="6">
    <source>
        <dbReference type="ARBA" id="ARBA00022857"/>
    </source>
</evidence>
<sequence>MTAELIDGRAVAKALKDDVAAEVEALTDRGVTCGLATVLVGDDYAARAYERRLRRVAGELGIDYRHYYLGPSTDLGAVVRVVRQLNADPAVHGVLVLRPLPPHVDEGAVFQALDPAKDVESVHPENAGLLALGTPRFVPSTPAAVFHVLDGWLDAAGVDIVDFYRRSTVVVVGRSNNVGKPAAALGVQRDAVVLTCDEWADRTGRLAELTRLADVLVVAAGVPGLIGADHVAPGALVLDVGINPVTDTESGRVHLVGDVDTAAVAHRARALTPVPGGIGPVTDVWLMRNTVAAARSTIGG</sequence>
<comment type="pathway">
    <text evidence="1 11">One-carbon metabolism; tetrahydrofolate interconversion.</text>
</comment>
<reference evidence="15" key="1">
    <citation type="journal article" date="2019" name="Int. J. Syst. Evol. Microbiol.">
        <title>The Global Catalogue of Microorganisms (GCM) 10K type strain sequencing project: providing services to taxonomists for standard genome sequencing and annotation.</title>
        <authorList>
            <consortium name="The Broad Institute Genomics Platform"/>
            <consortium name="The Broad Institute Genome Sequencing Center for Infectious Disease"/>
            <person name="Wu L."/>
            <person name="Ma J."/>
        </authorList>
    </citation>
    <scope>NUCLEOTIDE SEQUENCE [LARGE SCALE GENOMIC DNA]</scope>
    <source>
        <strain evidence="15">JCM 12165</strain>
    </source>
</reference>
<keyword evidence="2 11" id="KW-0554">One-carbon metabolism</keyword>
<dbReference type="InterPro" id="IPR000672">
    <property type="entry name" value="THF_DH/CycHdrlase"/>
</dbReference>
<evidence type="ECO:0000313" key="14">
    <source>
        <dbReference type="EMBL" id="MFD1531318.1"/>
    </source>
</evidence>
<feature type="domain" description="Tetrahydrofolate dehydrogenase/cyclohydrolase catalytic" evidence="12">
    <location>
        <begin position="6"/>
        <end position="120"/>
    </location>
</feature>
<feature type="binding site" evidence="11">
    <location>
        <position position="242"/>
    </location>
    <ligand>
        <name>NADP(+)</name>
        <dbReference type="ChEBI" id="CHEBI:58349"/>
    </ligand>
</feature>
<keyword evidence="4 11" id="KW-0658">Purine biosynthesis</keyword>
<dbReference type="Proteomes" id="UP001597145">
    <property type="component" value="Unassembled WGS sequence"/>
</dbReference>
<comment type="subunit">
    <text evidence="11">Homodimer.</text>
</comment>
<evidence type="ECO:0000256" key="4">
    <source>
        <dbReference type="ARBA" id="ARBA00022755"/>
    </source>
</evidence>
<organism evidence="14 15">
    <name type="scientific">Pseudonocardia aurantiaca</name>
    <dbReference type="NCBI Taxonomy" id="75290"/>
    <lineage>
        <taxon>Bacteria</taxon>
        <taxon>Bacillati</taxon>
        <taxon>Actinomycetota</taxon>
        <taxon>Actinomycetes</taxon>
        <taxon>Pseudonocardiales</taxon>
        <taxon>Pseudonocardiaceae</taxon>
        <taxon>Pseudonocardia</taxon>
    </lineage>
</organism>
<dbReference type="EC" id="1.5.1.5" evidence="11"/>
<feature type="binding site" evidence="11">
    <location>
        <begin position="173"/>
        <end position="175"/>
    </location>
    <ligand>
        <name>NADP(+)</name>
        <dbReference type="ChEBI" id="CHEBI:58349"/>
    </ligand>
</feature>
<keyword evidence="15" id="KW-1185">Reference proteome</keyword>
<keyword evidence="7 11" id="KW-0560">Oxidoreductase</keyword>
<keyword evidence="10 11" id="KW-0511">Multifunctional enzyme</keyword>
<dbReference type="SUPFAM" id="SSF53223">
    <property type="entry name" value="Aminoacid dehydrogenase-like, N-terminal domain"/>
    <property type="match status" value="1"/>
</dbReference>
<dbReference type="SUPFAM" id="SSF51735">
    <property type="entry name" value="NAD(P)-binding Rossmann-fold domains"/>
    <property type="match status" value="1"/>
</dbReference>
<dbReference type="PANTHER" id="PTHR48099:SF5">
    <property type="entry name" value="C-1-TETRAHYDROFOLATE SYNTHASE, CYTOPLASMIC"/>
    <property type="match status" value="1"/>
</dbReference>
<keyword evidence="5 11" id="KW-0378">Hydrolase</keyword>
<evidence type="ECO:0000256" key="11">
    <source>
        <dbReference type="HAMAP-Rule" id="MF_01576"/>
    </source>
</evidence>
<feature type="domain" description="Tetrahydrofolate dehydrogenase/cyclohydrolase NAD(P)-binding" evidence="13">
    <location>
        <begin position="139"/>
        <end position="296"/>
    </location>
</feature>
<proteinExistence type="inferred from homology"/>
<dbReference type="CDD" id="cd01080">
    <property type="entry name" value="NAD_bind_m-THF_DH_Cyclohyd"/>
    <property type="match status" value="1"/>
</dbReference>
<evidence type="ECO:0000256" key="9">
    <source>
        <dbReference type="ARBA" id="ARBA00023167"/>
    </source>
</evidence>
<dbReference type="InterPro" id="IPR020630">
    <property type="entry name" value="THF_DH/CycHdrlase_cat_dom"/>
</dbReference>
<evidence type="ECO:0000256" key="1">
    <source>
        <dbReference type="ARBA" id="ARBA00004777"/>
    </source>
</evidence>
<dbReference type="Gene3D" id="3.40.50.720">
    <property type="entry name" value="NAD(P)-binding Rossmann-like Domain"/>
    <property type="match status" value="1"/>
</dbReference>
<dbReference type="Gene3D" id="3.40.50.10860">
    <property type="entry name" value="Leucine Dehydrogenase, chain A, domain 1"/>
    <property type="match status" value="1"/>
</dbReference>
<evidence type="ECO:0000259" key="13">
    <source>
        <dbReference type="Pfam" id="PF02882"/>
    </source>
</evidence>
<dbReference type="Pfam" id="PF02882">
    <property type="entry name" value="THF_DHG_CYH_C"/>
    <property type="match status" value="1"/>
</dbReference>
<evidence type="ECO:0000256" key="3">
    <source>
        <dbReference type="ARBA" id="ARBA00022605"/>
    </source>
</evidence>
<dbReference type="PANTHER" id="PTHR48099">
    <property type="entry name" value="C-1-TETRAHYDROFOLATE SYNTHASE, CYTOPLASMIC-RELATED"/>
    <property type="match status" value="1"/>
</dbReference>
<evidence type="ECO:0000313" key="15">
    <source>
        <dbReference type="Proteomes" id="UP001597145"/>
    </source>
</evidence>
<evidence type="ECO:0000256" key="10">
    <source>
        <dbReference type="ARBA" id="ARBA00023268"/>
    </source>
</evidence>
<comment type="caution">
    <text evidence="14">The sequence shown here is derived from an EMBL/GenBank/DDBJ whole genome shotgun (WGS) entry which is preliminary data.</text>
</comment>
<dbReference type="EC" id="3.5.4.9" evidence="11"/>
<comment type="caution">
    <text evidence="11">Lacks conserved residue(s) required for the propagation of feature annotation.</text>
</comment>
<comment type="catalytic activity">
    <reaction evidence="11">
        <text>(6R)-5,10-methylene-5,6,7,8-tetrahydrofolate + NADP(+) = (6R)-5,10-methenyltetrahydrofolate + NADPH</text>
        <dbReference type="Rhea" id="RHEA:22812"/>
        <dbReference type="ChEBI" id="CHEBI:15636"/>
        <dbReference type="ChEBI" id="CHEBI:57455"/>
        <dbReference type="ChEBI" id="CHEBI:57783"/>
        <dbReference type="ChEBI" id="CHEBI:58349"/>
        <dbReference type="EC" id="1.5.1.5"/>
    </reaction>
</comment>
<keyword evidence="8 11" id="KW-0368">Histidine biosynthesis</keyword>
<dbReference type="InterPro" id="IPR046346">
    <property type="entry name" value="Aminoacid_DH-like_N_sf"/>
</dbReference>
<evidence type="ECO:0000256" key="5">
    <source>
        <dbReference type="ARBA" id="ARBA00022801"/>
    </source>
</evidence>
<comment type="similarity">
    <text evidence="11">Belongs to the tetrahydrofolate dehydrogenase/cyclohydrolase family.</text>
</comment>